<sequence>MTGLNGQTSTLIDVIGPGGPSSGTILTGGTSLQTPSHTTLLPSSHPRGSTVSVSNSAIATAQSSNTQSTDQPVLSSTLSSSLTGQSSNPLTNTTILPSSSTGVSSPQTSITTSPASGAQSTTLPVSPGSSIPSASSGSSGTAQTPSSQTPGQSTSSGIFSSSITPGPTTTKPSSAPGSTSTGPGGWTTSDIIVTATDGHTTDVEYTATSVTYSSTPSGGGGVLAIPTVAWACTGPLCDPACLIPLLCPGGGGGGGGGGGFPAATPPTDPPSPDPNDPDPTNNPSNSPTDSASATSTPPTSTPISSATTLVTTTASSGCTGYTLPPASDITWYTDQPADSVTGTAVTVFPSGFNPTASVSATSILSTAPTTSTPVSTSIAPTTTATTSVSTTQTAGTTTEVSGFPPTGSPSCVADGPSLPRDDIAGKVDPFCESIDGKSLSYENFNLNDTSSWDGANEAIFGLGLVLNWENFCDGASTIKGDDCKTTFNSILDGCAPFTADTSNDLQKFGGSQTGERCVAYNVQLINGNVFEPAKAPLPPAVSRRWRRRISWR</sequence>
<reference evidence="2" key="1">
    <citation type="submission" date="2021-03" db="EMBL/GenBank/DDBJ databases">
        <authorList>
            <person name="Tagirdzhanova G."/>
        </authorList>
    </citation>
    <scope>NUCLEOTIDE SEQUENCE</scope>
</reference>
<feature type="compositionally biased region" description="Polar residues" evidence="1">
    <location>
        <begin position="110"/>
        <end position="124"/>
    </location>
</feature>
<evidence type="ECO:0000313" key="3">
    <source>
        <dbReference type="Proteomes" id="UP000664521"/>
    </source>
</evidence>
<feature type="compositionally biased region" description="Low complexity" evidence="1">
    <location>
        <begin position="366"/>
        <end position="401"/>
    </location>
</feature>
<proteinExistence type="predicted"/>
<feature type="region of interest" description="Disordered" evidence="1">
    <location>
        <begin position="257"/>
        <end position="307"/>
    </location>
</feature>
<feature type="region of interest" description="Disordered" evidence="1">
    <location>
        <begin position="366"/>
        <end position="408"/>
    </location>
</feature>
<evidence type="ECO:0000313" key="2">
    <source>
        <dbReference type="EMBL" id="CAF9923572.1"/>
    </source>
</evidence>
<organism evidence="2 3">
    <name type="scientific">Heterodermia speciosa</name>
    <dbReference type="NCBI Taxonomy" id="116794"/>
    <lineage>
        <taxon>Eukaryota</taxon>
        <taxon>Fungi</taxon>
        <taxon>Dikarya</taxon>
        <taxon>Ascomycota</taxon>
        <taxon>Pezizomycotina</taxon>
        <taxon>Lecanoromycetes</taxon>
        <taxon>OSLEUM clade</taxon>
        <taxon>Lecanoromycetidae</taxon>
        <taxon>Caliciales</taxon>
        <taxon>Physciaceae</taxon>
        <taxon>Heterodermia</taxon>
    </lineage>
</organism>
<feature type="compositionally biased region" description="Low complexity" evidence="1">
    <location>
        <begin position="126"/>
        <end position="189"/>
    </location>
</feature>
<feature type="region of interest" description="Disordered" evidence="1">
    <location>
        <begin position="1"/>
        <end position="190"/>
    </location>
</feature>
<gene>
    <name evidence="2" type="ORF">HETSPECPRED_005369</name>
</gene>
<dbReference type="AlphaFoldDB" id="A0A8H3ID22"/>
<name>A0A8H3ID22_9LECA</name>
<feature type="compositionally biased region" description="Low complexity" evidence="1">
    <location>
        <begin position="278"/>
        <end position="307"/>
    </location>
</feature>
<feature type="compositionally biased region" description="Low complexity" evidence="1">
    <location>
        <begin position="74"/>
        <end position="87"/>
    </location>
</feature>
<comment type="caution">
    <text evidence="2">The sequence shown here is derived from an EMBL/GenBank/DDBJ whole genome shotgun (WGS) entry which is preliminary data.</text>
</comment>
<keyword evidence="3" id="KW-1185">Reference proteome</keyword>
<protein>
    <submittedName>
        <fullName evidence="2">Uncharacterized protein</fullName>
    </submittedName>
</protein>
<feature type="compositionally biased region" description="Pro residues" evidence="1">
    <location>
        <begin position="263"/>
        <end position="274"/>
    </location>
</feature>
<evidence type="ECO:0000256" key="1">
    <source>
        <dbReference type="SAM" id="MobiDB-lite"/>
    </source>
</evidence>
<dbReference type="Proteomes" id="UP000664521">
    <property type="component" value="Unassembled WGS sequence"/>
</dbReference>
<accession>A0A8H3ID22</accession>
<dbReference type="OrthoDB" id="1896086at2759"/>
<feature type="compositionally biased region" description="Low complexity" evidence="1">
    <location>
        <begin position="97"/>
        <end position="109"/>
    </location>
</feature>
<feature type="compositionally biased region" description="Polar residues" evidence="1">
    <location>
        <begin position="1"/>
        <end position="11"/>
    </location>
</feature>
<dbReference type="EMBL" id="CAJPDS010000033">
    <property type="protein sequence ID" value="CAF9923572.1"/>
    <property type="molecule type" value="Genomic_DNA"/>
</dbReference>
<feature type="compositionally biased region" description="Polar residues" evidence="1">
    <location>
        <begin position="22"/>
        <end position="73"/>
    </location>
</feature>